<feature type="compositionally biased region" description="Low complexity" evidence="5">
    <location>
        <begin position="682"/>
        <end position="697"/>
    </location>
</feature>
<dbReference type="PROSITE" id="PS50090">
    <property type="entry name" value="MYB_LIKE"/>
    <property type="match status" value="3"/>
</dbReference>
<evidence type="ECO:0000256" key="4">
    <source>
        <dbReference type="ARBA" id="ARBA00023242"/>
    </source>
</evidence>
<feature type="compositionally biased region" description="Low complexity" evidence="5">
    <location>
        <begin position="607"/>
        <end position="619"/>
    </location>
</feature>
<dbReference type="AlphaFoldDB" id="G8Y8U2"/>
<evidence type="ECO:0000259" key="7">
    <source>
        <dbReference type="PROSITE" id="PS51293"/>
    </source>
</evidence>
<dbReference type="PANTHER" id="PTHR46621">
    <property type="entry name" value="SNRNA-ACTIVATING PROTEIN COMPLEX SUBUNIT 4"/>
    <property type="match status" value="1"/>
</dbReference>
<feature type="compositionally biased region" description="Polar residues" evidence="5">
    <location>
        <begin position="239"/>
        <end position="252"/>
    </location>
</feature>
<feature type="domain" description="Myb-like" evidence="6">
    <location>
        <begin position="25"/>
        <end position="89"/>
    </location>
</feature>
<dbReference type="OrthoDB" id="2143914at2759"/>
<dbReference type="Pfam" id="PF00249">
    <property type="entry name" value="Myb_DNA-binding"/>
    <property type="match status" value="3"/>
</dbReference>
<evidence type="ECO:0000256" key="1">
    <source>
        <dbReference type="ARBA" id="ARBA00023015"/>
    </source>
</evidence>
<dbReference type="GO" id="GO:0042796">
    <property type="term" value="P:snRNA transcription by RNA polymerase III"/>
    <property type="evidence" value="ECO:0007669"/>
    <property type="project" value="TreeGrafter"/>
</dbReference>
<evidence type="ECO:0000313" key="10">
    <source>
        <dbReference type="EMBL" id="CCE84887.1"/>
    </source>
</evidence>
<evidence type="ECO:0000256" key="2">
    <source>
        <dbReference type="ARBA" id="ARBA00023125"/>
    </source>
</evidence>
<dbReference type="InterPro" id="IPR051575">
    <property type="entry name" value="Myb-like_DNA-bd"/>
</dbReference>
<organism evidence="9 11">
    <name type="scientific">Pichia sorbitophila (strain ATCC MYA-4447 / BCRC 22081 / CBS 7064 / NBRC 10061 / NRRL Y-12695)</name>
    <name type="common">Hybrid yeast</name>
    <dbReference type="NCBI Taxonomy" id="559304"/>
    <lineage>
        <taxon>Eukaryota</taxon>
        <taxon>Fungi</taxon>
        <taxon>Dikarya</taxon>
        <taxon>Ascomycota</taxon>
        <taxon>Saccharomycotina</taxon>
        <taxon>Pichiomycetes</taxon>
        <taxon>Debaryomycetaceae</taxon>
        <taxon>Millerozyma</taxon>
    </lineage>
</organism>
<feature type="domain" description="SANT" evidence="7">
    <location>
        <begin position="93"/>
        <end position="138"/>
    </location>
</feature>
<dbReference type="EMBL" id="FO082048">
    <property type="protein sequence ID" value="CCE84887.1"/>
    <property type="molecule type" value="Genomic_DNA"/>
</dbReference>
<dbReference type="PROSITE" id="PS51294">
    <property type="entry name" value="HTH_MYB"/>
    <property type="match status" value="2"/>
</dbReference>
<dbReference type="FunFam" id="1.10.10.60:FF:000016">
    <property type="entry name" value="Transcriptional activator Myb isoform A"/>
    <property type="match status" value="1"/>
</dbReference>
<dbReference type="FunCoup" id="G8Y8U2">
    <property type="interactions" value="2965"/>
</dbReference>
<dbReference type="PROSITE" id="PS51293">
    <property type="entry name" value="SANT"/>
    <property type="match status" value="1"/>
</dbReference>
<dbReference type="GO" id="GO:0000978">
    <property type="term" value="F:RNA polymerase II cis-regulatory region sequence-specific DNA binding"/>
    <property type="evidence" value="ECO:0007669"/>
    <property type="project" value="TreeGrafter"/>
</dbReference>
<dbReference type="Gene3D" id="1.10.10.60">
    <property type="entry name" value="Homeodomain-like"/>
    <property type="match status" value="3"/>
</dbReference>
<keyword evidence="2" id="KW-0238">DNA-binding</keyword>
<evidence type="ECO:0000256" key="5">
    <source>
        <dbReference type="SAM" id="MobiDB-lite"/>
    </source>
</evidence>
<feature type="compositionally biased region" description="Basic and acidic residues" evidence="5">
    <location>
        <begin position="254"/>
        <end position="264"/>
    </location>
</feature>
<dbReference type="PANTHER" id="PTHR46621:SF1">
    <property type="entry name" value="SNRNA-ACTIVATING PROTEIN COMPLEX SUBUNIT 4"/>
    <property type="match status" value="1"/>
</dbReference>
<dbReference type="EMBL" id="FO082049">
    <property type="protein sequence ID" value="CCE83856.1"/>
    <property type="molecule type" value="Genomic_DNA"/>
</dbReference>
<feature type="domain" description="HTH myb-type" evidence="8">
    <location>
        <begin position="90"/>
        <end position="144"/>
    </location>
</feature>
<feature type="domain" description="HTH myb-type" evidence="8">
    <location>
        <begin position="150"/>
        <end position="197"/>
    </location>
</feature>
<dbReference type="Proteomes" id="UP000005222">
    <property type="component" value="Chromosome K"/>
</dbReference>
<feature type="region of interest" description="Disordered" evidence="5">
    <location>
        <begin position="547"/>
        <end position="586"/>
    </location>
</feature>
<reference evidence="9" key="1">
    <citation type="submission" date="2011-10" db="EMBL/GenBank/DDBJ databases">
        <authorList>
            <person name="Genoscope - CEA"/>
        </authorList>
    </citation>
    <scope>NUCLEOTIDE SEQUENCE</scope>
</reference>
<evidence type="ECO:0000313" key="11">
    <source>
        <dbReference type="Proteomes" id="UP000005222"/>
    </source>
</evidence>
<dbReference type="InterPro" id="IPR009057">
    <property type="entry name" value="Homeodomain-like_sf"/>
</dbReference>
<keyword evidence="1" id="KW-0805">Transcription regulation</keyword>
<dbReference type="STRING" id="559304.G8Y8U2"/>
<evidence type="ECO:0000313" key="9">
    <source>
        <dbReference type="EMBL" id="CCE83856.1"/>
    </source>
</evidence>
<dbReference type="InParanoid" id="G8Y8U2"/>
<evidence type="ECO:0000256" key="3">
    <source>
        <dbReference type="ARBA" id="ARBA00023163"/>
    </source>
</evidence>
<protein>
    <submittedName>
        <fullName evidence="9">Piso0_004446 protein</fullName>
    </submittedName>
</protein>
<dbReference type="Proteomes" id="UP000005222">
    <property type="component" value="Chromosome L"/>
</dbReference>
<reference evidence="11" key="2">
    <citation type="journal article" date="2012" name="G3 (Bethesda)">
        <title>Pichia sorbitophila, an interspecies yeast hybrid reveals early steps of genome resolution following polyploidization.</title>
        <authorList>
            <person name="Leh Louis V."/>
            <person name="Despons L."/>
            <person name="Friedrich A."/>
            <person name="Martin T."/>
            <person name="Durrens P."/>
            <person name="Casaregola S."/>
            <person name="Neuveglise C."/>
            <person name="Fairhead C."/>
            <person name="Marck C."/>
            <person name="Cruz J.A."/>
            <person name="Straub M.L."/>
            <person name="Kugler V."/>
            <person name="Sacerdot C."/>
            <person name="Uzunov Z."/>
            <person name="Thierry A."/>
            <person name="Weiss S."/>
            <person name="Bleykasten C."/>
            <person name="De Montigny J."/>
            <person name="Jacques N."/>
            <person name="Jung P."/>
            <person name="Lemaire M."/>
            <person name="Mallet S."/>
            <person name="Morel G."/>
            <person name="Richard G.F."/>
            <person name="Sarkar A."/>
            <person name="Savel G."/>
            <person name="Schacherer J."/>
            <person name="Seret M.L."/>
            <person name="Talla E."/>
            <person name="Samson G."/>
            <person name="Jubin C."/>
            <person name="Poulain J."/>
            <person name="Vacherie B."/>
            <person name="Barbe V."/>
            <person name="Pelletier E."/>
            <person name="Sherman D.J."/>
            <person name="Westhof E."/>
            <person name="Weissenbach J."/>
            <person name="Baret P.V."/>
            <person name="Wincker P."/>
            <person name="Gaillardin C."/>
            <person name="Dujon B."/>
            <person name="Souciet J.L."/>
        </authorList>
    </citation>
    <scope>NUCLEOTIDE SEQUENCE [LARGE SCALE GENOMIC DNA]</scope>
    <source>
        <strain evidence="11">ATCC MYA-4447 / BCRC 22081 / CBS 7064 / NBRC 10061 / NRRL Y-12695</strain>
    </source>
</reference>
<keyword evidence="3" id="KW-0804">Transcription</keyword>
<feature type="region of interest" description="Disordered" evidence="5">
    <location>
        <begin position="606"/>
        <end position="697"/>
    </location>
</feature>
<dbReference type="GO" id="GO:0019185">
    <property type="term" value="C:snRNA-activating protein complex"/>
    <property type="evidence" value="ECO:0007669"/>
    <property type="project" value="TreeGrafter"/>
</dbReference>
<dbReference type="eggNOG" id="KOG0048">
    <property type="taxonomic scope" value="Eukaryota"/>
</dbReference>
<feature type="domain" description="Myb-like" evidence="6">
    <location>
        <begin position="143"/>
        <end position="193"/>
    </location>
</feature>
<feature type="domain" description="Myb-like" evidence="6">
    <location>
        <begin position="90"/>
        <end position="140"/>
    </location>
</feature>
<dbReference type="InterPro" id="IPR001005">
    <property type="entry name" value="SANT/Myb"/>
</dbReference>
<feature type="region of interest" description="Disordered" evidence="5">
    <location>
        <begin position="446"/>
        <end position="471"/>
    </location>
</feature>
<dbReference type="GO" id="GO:0042795">
    <property type="term" value="P:snRNA transcription by RNA polymerase II"/>
    <property type="evidence" value="ECO:0007669"/>
    <property type="project" value="TreeGrafter"/>
</dbReference>
<dbReference type="InterPro" id="IPR017884">
    <property type="entry name" value="SANT_dom"/>
</dbReference>
<dbReference type="InterPro" id="IPR017930">
    <property type="entry name" value="Myb_dom"/>
</dbReference>
<dbReference type="CDD" id="cd00167">
    <property type="entry name" value="SANT"/>
    <property type="match status" value="2"/>
</dbReference>
<dbReference type="SMART" id="SM00717">
    <property type="entry name" value="SANT"/>
    <property type="match status" value="3"/>
</dbReference>
<dbReference type="HOGENOM" id="CLU_021117_1_0_1"/>
<feature type="region of interest" description="Disordered" evidence="5">
    <location>
        <begin position="212"/>
        <end position="298"/>
    </location>
</feature>
<feature type="compositionally biased region" description="Polar residues" evidence="5">
    <location>
        <begin position="638"/>
        <end position="654"/>
    </location>
</feature>
<keyword evidence="11" id="KW-1185">Reference proteome</keyword>
<proteinExistence type="predicted"/>
<evidence type="ECO:0000259" key="6">
    <source>
        <dbReference type="PROSITE" id="PS50090"/>
    </source>
</evidence>
<accession>G8Y8U2</accession>
<keyword evidence="4" id="KW-0539">Nucleus</keyword>
<dbReference type="GO" id="GO:0001006">
    <property type="term" value="F:RNA polymerase III type 3 promoter sequence-specific DNA binding"/>
    <property type="evidence" value="ECO:0007669"/>
    <property type="project" value="TreeGrafter"/>
</dbReference>
<name>G8Y8U2_PICSO</name>
<gene>
    <name evidence="9" type="primary">Piso0_004446</name>
    <name evidence="9" type="ORF">GNLVRS01_PISO0K17060g</name>
    <name evidence="10" type="ORF">GNLVRS01_PISO0L17061g</name>
</gene>
<sequence>MGSEYKRAPQIDPLAITESLGFQTFRRESRKPWTKKEDTDLINIINELYPNQSKDLQPDAVKWDVIAQRVFPNGSRKPKDCRKRWCNSLSPSLKKGKWTKEEDEQLIQAYKQFGASWQKVSSQIQGRTDDQCAKRYIEVLDPNTKDRLKPWDHDEDLQLIRQVKIHGTKWRTIASEINGRPSLTCRNRWRKLVTDVVRGKADPVIREEVNSITSGGFSDSDGKLTGENTNTELSENDNSHFNSDKNNFSNGANRKFDENVHADSDQPGFRNFNNQQSREDVYASSRQKRQTASRPVTSSVEWKYTLSGDEKRNTELPHKLLFNEEGGNIKNQELVHYLISYAKAFNLEITVHQHIHHHYSPPTLNSITPDISGYSYQNQNAIHSLNSDHDLSQSQDSFGQYSGSINSFGESGKTNVSPYYIEPETQLNRYQHFNYLPPLIEVPKLTSSSPPPMSSIKQLARDPQSYGSNGRQINQMQQDQNDLNLSSGMDKEGSAANRESDLIKLLNGGNRDRNNKLMRDHEFHSSSQNGQNSNSLAPLTQAVEMAASAEASKNVHPMESASDNRSDHSYSSKKQKIDQNEEEELEEGMDFWETMRNLSDFTNQQMNSSVANSSSSNNAQPLKQKPVSQHHPLHYFSGSATPQPTSNMSFTSNSMKKDVPNDPEIDPDDYGLFYNVYSKEPSNVPSGNSNNSNDSVYDSLVSSFGMIPFNPS</sequence>
<evidence type="ECO:0000259" key="8">
    <source>
        <dbReference type="PROSITE" id="PS51294"/>
    </source>
</evidence>
<feature type="compositionally biased region" description="Basic and acidic residues" evidence="5">
    <location>
        <begin position="562"/>
        <end position="579"/>
    </location>
</feature>
<dbReference type="SUPFAM" id="SSF46689">
    <property type="entry name" value="Homeodomain-like"/>
    <property type="match status" value="3"/>
</dbReference>